<dbReference type="InterPro" id="IPR028154">
    <property type="entry name" value="AMP-dep_Lig_C"/>
</dbReference>
<keyword evidence="3 9" id="KW-0547">Nucleotide-binding</keyword>
<keyword evidence="13" id="KW-1185">Reference proteome</keyword>
<evidence type="ECO:0000256" key="6">
    <source>
        <dbReference type="ARBA" id="ARBA00066629"/>
    </source>
</evidence>
<accession>A0A4Z0Q8J5</accession>
<dbReference type="InterPro" id="IPR042099">
    <property type="entry name" value="ANL_N_sf"/>
</dbReference>
<dbReference type="InterPro" id="IPR051414">
    <property type="entry name" value="Adenylate-forming_Reductase"/>
</dbReference>
<keyword evidence="2 9" id="KW-0436">Ligase</keyword>
<organism evidence="12 13">
    <name type="scientific">Hymenobacter aquaticus</name>
    <dbReference type="NCBI Taxonomy" id="1867101"/>
    <lineage>
        <taxon>Bacteria</taxon>
        <taxon>Pseudomonadati</taxon>
        <taxon>Bacteroidota</taxon>
        <taxon>Cytophagia</taxon>
        <taxon>Cytophagales</taxon>
        <taxon>Hymenobacteraceae</taxon>
        <taxon>Hymenobacter</taxon>
    </lineage>
</organism>
<evidence type="ECO:0000256" key="4">
    <source>
        <dbReference type="ARBA" id="ARBA00060591"/>
    </source>
</evidence>
<comment type="similarity">
    <text evidence="5 9">Belongs to the phenylacetyl-CoA ligase family.</text>
</comment>
<dbReference type="PANTHER" id="PTHR43439">
    <property type="entry name" value="PHENYLACETATE-COENZYME A LIGASE"/>
    <property type="match status" value="1"/>
</dbReference>
<dbReference type="CDD" id="cd05913">
    <property type="entry name" value="PaaK"/>
    <property type="match status" value="1"/>
</dbReference>
<evidence type="ECO:0000256" key="1">
    <source>
        <dbReference type="ARBA" id="ARBA00011245"/>
    </source>
</evidence>
<evidence type="ECO:0000256" key="9">
    <source>
        <dbReference type="PIRNR" id="PIRNR006444"/>
    </source>
</evidence>
<dbReference type="Gene3D" id="3.30.300.30">
    <property type="match status" value="1"/>
</dbReference>
<dbReference type="SUPFAM" id="SSF56801">
    <property type="entry name" value="Acetyl-CoA synthetase-like"/>
    <property type="match status" value="1"/>
</dbReference>
<comment type="catalytic activity">
    <reaction evidence="9">
        <text>2-phenylacetate + ATP + CoA = phenylacetyl-CoA + AMP + diphosphate</text>
        <dbReference type="Rhea" id="RHEA:20956"/>
        <dbReference type="ChEBI" id="CHEBI:18401"/>
        <dbReference type="ChEBI" id="CHEBI:30616"/>
        <dbReference type="ChEBI" id="CHEBI:33019"/>
        <dbReference type="ChEBI" id="CHEBI:57287"/>
        <dbReference type="ChEBI" id="CHEBI:57390"/>
        <dbReference type="ChEBI" id="CHEBI:456215"/>
        <dbReference type="EC" id="6.2.1.30"/>
    </reaction>
</comment>
<dbReference type="GO" id="GO:0047475">
    <property type="term" value="F:phenylacetate-CoA ligase activity"/>
    <property type="evidence" value="ECO:0007669"/>
    <property type="project" value="UniProtKB-EC"/>
</dbReference>
<dbReference type="OrthoDB" id="580775at2"/>
<evidence type="ECO:0000256" key="2">
    <source>
        <dbReference type="ARBA" id="ARBA00022598"/>
    </source>
</evidence>
<sequence length="452" mass="50238">MLFQPEIERMPLAQLRELQNTRLKRQVEYVYHRVPFYKAKFDALGIHPSTFQGLTDLTRLGFTRKTDFRDNYPFGLFAVPQPEVARLHCSSGTTGKATVVGYTAQDLNIFAEVVARSLAAAGCRPGMKLQNAYGYGLFTGGLGIHYGAEKLGLTVIPVSGGGTDRQLQLLQDFRPEIICATPSYAQVLAEEIQRRGIAPEALNLQYAALGAEPWTETIRQQVESGLRVQATNIYGLSEIMGPGVSQEDVNERGTGSYVWEDHFLPEIVDKDTGEPVAEGELGVLVFTTLTKQAMPILRYWTNDITNLYYGESRSRTHVKMGPIRGRADDMLIIRGVNFFPTQVEDILRGLDHVSPYYQVVASRRGSLDEVEVSVEISEELMRGLELAAVTEAAVAQHECLRTLRGTLAKKIKDNIGLSMHVQLLGFGQLPRSEGGKLSRVRDLRDLNQAHRA</sequence>
<evidence type="ECO:0000313" key="13">
    <source>
        <dbReference type="Proteomes" id="UP000297549"/>
    </source>
</evidence>
<comment type="pathway">
    <text evidence="4 9">Aromatic compound metabolism; phenylacetate degradation.</text>
</comment>
<dbReference type="EC" id="6.2.1.30" evidence="6 9"/>
<evidence type="ECO:0000256" key="7">
    <source>
        <dbReference type="ARBA" id="ARBA00068695"/>
    </source>
</evidence>
<dbReference type="PANTHER" id="PTHR43439:SF1">
    <property type="entry name" value="PHENYLACETATE-COENZYME A LIGASE"/>
    <property type="match status" value="1"/>
</dbReference>
<comment type="caution">
    <text evidence="12">The sequence shown here is derived from an EMBL/GenBank/DDBJ whole genome shotgun (WGS) entry which is preliminary data.</text>
</comment>
<dbReference type="UniPathway" id="UPA00930"/>
<comment type="function">
    <text evidence="9">Catalyzes the activation of phenylacetic acid (PA) to phenylacetyl-CoA (PA-CoA).</text>
</comment>
<dbReference type="AlphaFoldDB" id="A0A4Z0Q8J5"/>
<dbReference type="GO" id="GO:0000166">
    <property type="term" value="F:nucleotide binding"/>
    <property type="evidence" value="ECO:0007669"/>
    <property type="project" value="UniProtKB-KW"/>
</dbReference>
<evidence type="ECO:0000259" key="10">
    <source>
        <dbReference type="Pfam" id="PF00501"/>
    </source>
</evidence>
<evidence type="ECO:0000313" key="12">
    <source>
        <dbReference type="EMBL" id="TGE25493.1"/>
    </source>
</evidence>
<dbReference type="Pfam" id="PF00501">
    <property type="entry name" value="AMP-binding"/>
    <property type="match status" value="1"/>
</dbReference>
<dbReference type="Gene3D" id="3.40.50.12780">
    <property type="entry name" value="N-terminal domain of ligase-like"/>
    <property type="match status" value="1"/>
</dbReference>
<evidence type="ECO:0000256" key="5">
    <source>
        <dbReference type="ARBA" id="ARBA00061566"/>
    </source>
</evidence>
<dbReference type="GO" id="GO:0010124">
    <property type="term" value="P:phenylacetate catabolic process"/>
    <property type="evidence" value="ECO:0007669"/>
    <property type="project" value="UniProtKB-UniRule"/>
</dbReference>
<evidence type="ECO:0000256" key="3">
    <source>
        <dbReference type="ARBA" id="ARBA00022741"/>
    </source>
</evidence>
<reference evidence="12 13" key="1">
    <citation type="submission" date="2019-04" db="EMBL/GenBank/DDBJ databases">
        <authorList>
            <person name="Feng G."/>
            <person name="Zhang J."/>
            <person name="Zhu H."/>
        </authorList>
    </citation>
    <scope>NUCLEOTIDE SEQUENCE [LARGE SCALE GENOMIC DNA]</scope>
    <source>
        <strain evidence="12 13">JCM 31653</strain>
    </source>
</reference>
<dbReference type="FunFam" id="3.40.50.12780:FF:000016">
    <property type="entry name" value="Phenylacetate-coenzyme A ligase"/>
    <property type="match status" value="1"/>
</dbReference>
<dbReference type="InterPro" id="IPR000873">
    <property type="entry name" value="AMP-dep_synth/lig_dom"/>
</dbReference>
<dbReference type="InterPro" id="IPR045851">
    <property type="entry name" value="AMP-bd_C_sf"/>
</dbReference>
<gene>
    <name evidence="12" type="ORF">E5K00_09965</name>
</gene>
<dbReference type="Proteomes" id="UP000297549">
    <property type="component" value="Unassembled WGS sequence"/>
</dbReference>
<proteinExistence type="inferred from homology"/>
<evidence type="ECO:0000256" key="8">
    <source>
        <dbReference type="ARBA" id="ARBA00075111"/>
    </source>
</evidence>
<feature type="domain" description="AMP-dependent ligase C-terminal" evidence="11">
    <location>
        <begin position="335"/>
        <end position="444"/>
    </location>
</feature>
<evidence type="ECO:0000259" key="11">
    <source>
        <dbReference type="Pfam" id="PF14535"/>
    </source>
</evidence>
<dbReference type="InterPro" id="IPR011880">
    <property type="entry name" value="PA_CoA_ligase"/>
</dbReference>
<comment type="subunit">
    <text evidence="1">Monomer.</text>
</comment>
<feature type="domain" description="AMP-dependent synthetase/ligase" evidence="10">
    <location>
        <begin position="84"/>
        <end position="286"/>
    </location>
</feature>
<name>A0A4Z0Q8J5_9BACT</name>
<dbReference type="PIRSF" id="PIRSF006444">
    <property type="entry name" value="PaaK"/>
    <property type="match status" value="1"/>
</dbReference>
<dbReference type="Pfam" id="PF14535">
    <property type="entry name" value="AMP-binding_C_2"/>
    <property type="match status" value="1"/>
</dbReference>
<dbReference type="RefSeq" id="WP_135463071.1">
    <property type="nucleotide sequence ID" value="NZ_SRLC01000001.1"/>
</dbReference>
<dbReference type="EMBL" id="SRLC01000001">
    <property type="protein sequence ID" value="TGE25493.1"/>
    <property type="molecule type" value="Genomic_DNA"/>
</dbReference>
<protein>
    <recommendedName>
        <fullName evidence="7 9">Phenylacetate-coenzyme A ligase</fullName>
        <ecNumber evidence="6 9">6.2.1.30</ecNumber>
    </recommendedName>
    <alternativeName>
        <fullName evidence="8 9">Phenylacetyl-CoA ligase</fullName>
    </alternativeName>
</protein>